<proteinExistence type="predicted"/>
<dbReference type="SMART" id="SM00034">
    <property type="entry name" value="CLECT"/>
    <property type="match status" value="1"/>
</dbReference>
<evidence type="ECO:0000256" key="1">
    <source>
        <dbReference type="SAM" id="Coils"/>
    </source>
</evidence>
<evidence type="ECO:0000313" key="5">
    <source>
        <dbReference type="RefSeq" id="XP_008296150.1"/>
    </source>
</evidence>
<dbReference type="PANTHER" id="PTHR15028">
    <property type="entry name" value="CD72-RELATED"/>
    <property type="match status" value="1"/>
</dbReference>
<organism evidence="4 5">
    <name type="scientific">Stegastes partitus</name>
    <name type="common">bicolor damselfish</name>
    <dbReference type="NCBI Taxonomy" id="144197"/>
    <lineage>
        <taxon>Eukaryota</taxon>
        <taxon>Metazoa</taxon>
        <taxon>Chordata</taxon>
        <taxon>Craniata</taxon>
        <taxon>Vertebrata</taxon>
        <taxon>Euteleostomi</taxon>
        <taxon>Actinopterygii</taxon>
        <taxon>Neopterygii</taxon>
        <taxon>Teleostei</taxon>
        <taxon>Neoteleostei</taxon>
        <taxon>Acanthomorphata</taxon>
        <taxon>Ovalentaria</taxon>
        <taxon>Pomacentridae</taxon>
        <taxon>Stegastes</taxon>
    </lineage>
</organism>
<accession>A0A9Y4NF73</accession>
<dbReference type="PANTHER" id="PTHR15028:SF6">
    <property type="entry name" value="B-CELL DIFFERENTIATION ANTIGEN CD72"/>
    <property type="match status" value="1"/>
</dbReference>
<feature type="domain" description="C-type lectin" evidence="3">
    <location>
        <begin position="227"/>
        <end position="341"/>
    </location>
</feature>
<gene>
    <name evidence="5" type="primary">LOC103369256</name>
</gene>
<dbReference type="RefSeq" id="XP_008296150.1">
    <property type="nucleotide sequence ID" value="XM_008297928.1"/>
</dbReference>
<feature type="transmembrane region" description="Helical" evidence="2">
    <location>
        <begin position="67"/>
        <end position="90"/>
    </location>
</feature>
<dbReference type="GeneID" id="103369256"/>
<dbReference type="Gene3D" id="3.10.100.10">
    <property type="entry name" value="Mannose-Binding Protein A, subunit A"/>
    <property type="match status" value="1"/>
</dbReference>
<dbReference type="InterPro" id="IPR016186">
    <property type="entry name" value="C-type_lectin-like/link_sf"/>
</dbReference>
<evidence type="ECO:0000256" key="2">
    <source>
        <dbReference type="SAM" id="Phobius"/>
    </source>
</evidence>
<dbReference type="InterPro" id="IPR016187">
    <property type="entry name" value="CTDL_fold"/>
</dbReference>
<reference evidence="5" key="1">
    <citation type="submission" date="2025-08" db="UniProtKB">
        <authorList>
            <consortium name="RefSeq"/>
        </authorList>
    </citation>
    <scope>IDENTIFICATION</scope>
</reference>
<dbReference type="SUPFAM" id="SSF56436">
    <property type="entry name" value="C-type lectin-like"/>
    <property type="match status" value="1"/>
</dbReference>
<dbReference type="GO" id="GO:0004888">
    <property type="term" value="F:transmembrane signaling receptor activity"/>
    <property type="evidence" value="ECO:0007669"/>
    <property type="project" value="InterPro"/>
</dbReference>
<dbReference type="Proteomes" id="UP000694891">
    <property type="component" value="Unplaced"/>
</dbReference>
<dbReference type="InterPro" id="IPR039689">
    <property type="entry name" value="CD72"/>
</dbReference>
<protein>
    <submittedName>
        <fullName evidence="5">Asialoglycoprotein receptor 1-like isoform X1</fullName>
    </submittedName>
</protein>
<evidence type="ECO:0000313" key="4">
    <source>
        <dbReference type="Proteomes" id="UP000694891"/>
    </source>
</evidence>
<keyword evidence="2" id="KW-1133">Transmembrane helix</keyword>
<dbReference type="AlphaFoldDB" id="A0A9Y4NF73"/>
<keyword evidence="2" id="KW-0472">Membrane</keyword>
<dbReference type="InterPro" id="IPR001304">
    <property type="entry name" value="C-type_lectin-like"/>
</dbReference>
<dbReference type="Pfam" id="PF00059">
    <property type="entry name" value="Lectin_C"/>
    <property type="match status" value="1"/>
</dbReference>
<sequence>MAEGEVSYASVVFKTNAQPRQGAPKEEETVYDEVKVGNQTTEQHADANAGFLQDKKAHGRLRRYQQLACGLGTVCLILLLGVIAGCIYISRLNNVSDVSQLNHIRDNQTALMAVNRNLTESNDKLSSDNEKLRKDHSSLTVQLDNLKQDYAVLENNITNLTEANWNLTMQNQELEKDKKNLTEQIQNMETSWNELNTSRAQWTIDAYCPENKGNRQCKPCQDGWEMSESNCYVIHNTDNYDELKTWEEAQENCRGKNSDLAVAATEAQKNVVTGYSWPGNYNQYWIGLRAEDNKWKWVDGTDLTESSWIQQPPPEGFCAVSVNNAGWRAVSCDMKNRWICQKKALSV</sequence>
<dbReference type="GO" id="GO:0005886">
    <property type="term" value="C:plasma membrane"/>
    <property type="evidence" value="ECO:0007669"/>
    <property type="project" value="InterPro"/>
</dbReference>
<name>A0A9Y4NF73_9TELE</name>
<dbReference type="PROSITE" id="PS50041">
    <property type="entry name" value="C_TYPE_LECTIN_2"/>
    <property type="match status" value="1"/>
</dbReference>
<feature type="coiled-coil region" evidence="1">
    <location>
        <begin position="115"/>
        <end position="198"/>
    </location>
</feature>
<keyword evidence="2" id="KW-0812">Transmembrane</keyword>
<keyword evidence="1" id="KW-0175">Coiled coil</keyword>
<keyword evidence="4" id="KW-1185">Reference proteome</keyword>
<evidence type="ECO:0000259" key="3">
    <source>
        <dbReference type="PROSITE" id="PS50041"/>
    </source>
</evidence>